<dbReference type="GO" id="GO:0004047">
    <property type="term" value="F:aminomethyltransferase activity"/>
    <property type="evidence" value="ECO:0007669"/>
    <property type="project" value="UniProtKB-EC"/>
</dbReference>
<dbReference type="InterPro" id="IPR029043">
    <property type="entry name" value="GcvT/YgfZ_C"/>
</dbReference>
<keyword evidence="8 12" id="KW-0496">Mitochondrion</keyword>
<feature type="binding site" evidence="11">
    <location>
        <position position="267"/>
    </location>
    <ligand>
        <name>substrate</name>
    </ligand>
</feature>
<protein>
    <recommendedName>
        <fullName evidence="4 12">Aminomethyltransferase</fullName>
        <ecNumber evidence="4 12">2.1.2.10</ecNumber>
    </recommendedName>
    <alternativeName>
        <fullName evidence="9 12">Glycine cleavage system T protein</fullName>
    </alternativeName>
</protein>
<comment type="function">
    <text evidence="12">The glycine cleavage system catalyzes the degradation of glycine.</text>
</comment>
<dbReference type="PIRSF" id="PIRSF006487">
    <property type="entry name" value="GcvT"/>
    <property type="match status" value="1"/>
</dbReference>
<dbReference type="Pfam" id="PF08669">
    <property type="entry name" value="GCV_T_C"/>
    <property type="match status" value="1"/>
</dbReference>
<evidence type="ECO:0000256" key="12">
    <source>
        <dbReference type="RuleBase" id="RU003981"/>
    </source>
</evidence>
<dbReference type="FunFam" id="4.10.1250.10:FF:000002">
    <property type="entry name" value="Aminomethyltransferase"/>
    <property type="match status" value="1"/>
</dbReference>
<evidence type="ECO:0000256" key="8">
    <source>
        <dbReference type="ARBA" id="ARBA00023128"/>
    </source>
</evidence>
<evidence type="ECO:0000256" key="6">
    <source>
        <dbReference type="ARBA" id="ARBA00022679"/>
    </source>
</evidence>
<dbReference type="AlphaFoldDB" id="A0A8H7HH95"/>
<evidence type="ECO:0000259" key="13">
    <source>
        <dbReference type="Pfam" id="PF01571"/>
    </source>
</evidence>
<dbReference type="InterPro" id="IPR013977">
    <property type="entry name" value="GcvT_C"/>
</dbReference>
<dbReference type="EC" id="2.1.2.10" evidence="4 12"/>
<dbReference type="SUPFAM" id="SSF101790">
    <property type="entry name" value="Aminomethyltransferase beta-barrel domain"/>
    <property type="match status" value="1"/>
</dbReference>
<proteinExistence type="inferred from homology"/>
<keyword evidence="5 12" id="KW-0032">Aminotransferase</keyword>
<evidence type="ECO:0000313" key="16">
    <source>
        <dbReference type="Proteomes" id="UP000602905"/>
    </source>
</evidence>
<feature type="domain" description="Aminomethyltransferase C-terminal" evidence="14">
    <location>
        <begin position="352"/>
        <end position="431"/>
    </location>
</feature>
<dbReference type="InterPro" id="IPR027266">
    <property type="entry name" value="TrmE/GcvT-like"/>
</dbReference>
<dbReference type="Pfam" id="PF01571">
    <property type="entry name" value="GCV_T"/>
    <property type="match status" value="1"/>
</dbReference>
<dbReference type="FunFam" id="2.40.30.110:FF:000002">
    <property type="entry name" value="Aminomethyltransferase"/>
    <property type="match status" value="1"/>
</dbReference>
<dbReference type="SUPFAM" id="SSF103025">
    <property type="entry name" value="Folate-binding domain"/>
    <property type="match status" value="1"/>
</dbReference>
<evidence type="ECO:0000259" key="14">
    <source>
        <dbReference type="Pfam" id="PF08669"/>
    </source>
</evidence>
<evidence type="ECO:0000256" key="5">
    <source>
        <dbReference type="ARBA" id="ARBA00022576"/>
    </source>
</evidence>
<evidence type="ECO:0000256" key="9">
    <source>
        <dbReference type="ARBA" id="ARBA00031395"/>
    </source>
</evidence>
<evidence type="ECO:0000256" key="7">
    <source>
        <dbReference type="ARBA" id="ARBA00022946"/>
    </source>
</evidence>
<evidence type="ECO:0000256" key="11">
    <source>
        <dbReference type="PIRSR" id="PIRSR006487-1"/>
    </source>
</evidence>
<comment type="subcellular location">
    <subcellularLocation>
        <location evidence="1 12">Mitochondrion</location>
    </subcellularLocation>
</comment>
<evidence type="ECO:0000256" key="2">
    <source>
        <dbReference type="ARBA" id="ARBA00008609"/>
    </source>
</evidence>
<dbReference type="Gene3D" id="3.30.1360.120">
    <property type="entry name" value="Probable tRNA modification gtpase trme, domain 1"/>
    <property type="match status" value="1"/>
</dbReference>
<gene>
    <name evidence="15" type="ORF">RHS03_09177</name>
</gene>
<keyword evidence="7 12" id="KW-0809">Transit peptide</keyword>
<dbReference type="EMBL" id="JACYCD010000691">
    <property type="protein sequence ID" value="KAF8689003.1"/>
    <property type="molecule type" value="Genomic_DNA"/>
</dbReference>
<keyword evidence="6 12" id="KW-0808">Transferase</keyword>
<dbReference type="Gene3D" id="2.40.30.110">
    <property type="entry name" value="Aminomethyltransferase beta-barrel domains"/>
    <property type="match status" value="1"/>
</dbReference>
<comment type="catalytic activity">
    <reaction evidence="10 12">
        <text>N(6)-[(R)-S(8)-aminomethyldihydrolipoyl]-L-lysyl-[protein] + (6S)-5,6,7,8-tetrahydrofolate = N(6)-[(R)-dihydrolipoyl]-L-lysyl-[protein] + (6R)-5,10-methylene-5,6,7,8-tetrahydrofolate + NH4(+)</text>
        <dbReference type="Rhea" id="RHEA:16945"/>
        <dbReference type="Rhea" id="RHEA-COMP:10475"/>
        <dbReference type="Rhea" id="RHEA-COMP:10492"/>
        <dbReference type="ChEBI" id="CHEBI:15636"/>
        <dbReference type="ChEBI" id="CHEBI:28938"/>
        <dbReference type="ChEBI" id="CHEBI:57453"/>
        <dbReference type="ChEBI" id="CHEBI:83100"/>
        <dbReference type="ChEBI" id="CHEBI:83143"/>
        <dbReference type="EC" id="2.1.2.10"/>
    </reaction>
</comment>
<evidence type="ECO:0000256" key="1">
    <source>
        <dbReference type="ARBA" id="ARBA00004173"/>
    </source>
</evidence>
<dbReference type="PANTHER" id="PTHR43757">
    <property type="entry name" value="AMINOMETHYLTRANSFERASE"/>
    <property type="match status" value="1"/>
</dbReference>
<dbReference type="Proteomes" id="UP000602905">
    <property type="component" value="Unassembled WGS sequence"/>
</dbReference>
<dbReference type="GO" id="GO:0008483">
    <property type="term" value="F:transaminase activity"/>
    <property type="evidence" value="ECO:0007669"/>
    <property type="project" value="UniProtKB-KW"/>
</dbReference>
<dbReference type="GO" id="GO:0005960">
    <property type="term" value="C:glycine cleavage complex"/>
    <property type="evidence" value="ECO:0007669"/>
    <property type="project" value="InterPro"/>
</dbReference>
<dbReference type="NCBIfam" id="NF001567">
    <property type="entry name" value="PRK00389.1"/>
    <property type="match status" value="1"/>
</dbReference>
<dbReference type="GO" id="GO:0006546">
    <property type="term" value="P:glycine catabolic process"/>
    <property type="evidence" value="ECO:0007669"/>
    <property type="project" value="InterPro"/>
</dbReference>
<reference evidence="15" key="1">
    <citation type="submission" date="2020-09" db="EMBL/GenBank/DDBJ databases">
        <title>Comparative genome analyses of four rice-infecting Rhizoctonia solani isolates reveal extensive enrichment of homogalacturonan modification genes.</title>
        <authorList>
            <person name="Lee D.-Y."/>
            <person name="Jeon J."/>
            <person name="Kim K.-T."/>
            <person name="Cheong K."/>
            <person name="Song H."/>
            <person name="Choi G."/>
            <person name="Ko J."/>
            <person name="Opiyo S.O."/>
            <person name="Zuo S."/>
            <person name="Madhav S."/>
            <person name="Lee Y.-H."/>
            <person name="Wang G.-L."/>
        </authorList>
    </citation>
    <scope>NUCLEOTIDE SEQUENCE</scope>
    <source>
        <strain evidence="15">AG1-IA WGL</strain>
    </source>
</reference>
<dbReference type="InterPro" id="IPR028896">
    <property type="entry name" value="GcvT/YgfZ/DmdA"/>
</dbReference>
<comment type="subunit">
    <text evidence="3 12">The glycine cleavage system is composed of four proteins: P, T, L and H.</text>
</comment>
<dbReference type="GO" id="GO:0005739">
    <property type="term" value="C:mitochondrion"/>
    <property type="evidence" value="ECO:0007669"/>
    <property type="project" value="UniProtKB-SubCell"/>
</dbReference>
<dbReference type="Gene3D" id="3.30.70.1400">
    <property type="entry name" value="Aminomethyltransferase beta-barrel domains"/>
    <property type="match status" value="1"/>
</dbReference>
<dbReference type="PANTHER" id="PTHR43757:SF2">
    <property type="entry name" value="AMINOMETHYLTRANSFERASE, MITOCHONDRIAL"/>
    <property type="match status" value="1"/>
</dbReference>
<dbReference type="NCBIfam" id="TIGR00528">
    <property type="entry name" value="gcvT"/>
    <property type="match status" value="1"/>
</dbReference>
<comment type="caution">
    <text evidence="15">The sequence shown here is derived from an EMBL/GenBank/DDBJ whole genome shotgun (WGS) entry which is preliminary data.</text>
</comment>
<dbReference type="OrthoDB" id="10263536at2759"/>
<dbReference type="FunFam" id="3.30.70.1400:FF:000001">
    <property type="entry name" value="Aminomethyltransferase"/>
    <property type="match status" value="1"/>
</dbReference>
<feature type="domain" description="GCVT N-terminal" evidence="13">
    <location>
        <begin position="69"/>
        <end position="328"/>
    </location>
</feature>
<evidence type="ECO:0000256" key="3">
    <source>
        <dbReference type="ARBA" id="ARBA00011690"/>
    </source>
</evidence>
<sequence length="442" mass="48252">MVVLYKLVIIRSRVADIHGEDADGTLADDFNGSRSTAADYCLSSIDEISWTKCPTARHYFSQKLRKTILHDYHVANQAKMVPFAGYSMPLQYGTVGQIASHNHVRQSVGLFDVSHMVHISGPSATAFLEYLTPSSLSSLPEFSSTLSVLLNENGGIIDDTIISKHAPDVYYVVTNAGRRERDLAWFQEQIEKWNNEEGKGRGKEVNIEVLENWGLVALQGPKAAEVLQNISSFDFTSLVFGRSAFVDITGVRCHVARGGYTGEDGFEISIPPEHTVNITELISKPPVQLTGLGARDSLRLEAGMCLYGNDLDETTSPVEAGLSWVIGKSRKEKGGFIGAETVLKQLKEGVTRRRVGFVIPEAPAREGAKIFAADSPKTQIGVVTSGIPSPTLGTNIAMGYIKHGHHKKGTKVLIDVRKKPRDAEVKGMPFVPTKYWKGAAPS</sequence>
<comment type="similarity">
    <text evidence="2 12">Belongs to the GcvT family.</text>
</comment>
<feature type="non-terminal residue" evidence="15">
    <location>
        <position position="1"/>
    </location>
</feature>
<evidence type="ECO:0000256" key="10">
    <source>
        <dbReference type="ARBA" id="ARBA00047665"/>
    </source>
</evidence>
<accession>A0A8H7HH95</accession>
<dbReference type="Gene3D" id="4.10.1250.10">
    <property type="entry name" value="Aminomethyltransferase fragment"/>
    <property type="match status" value="1"/>
</dbReference>
<evidence type="ECO:0000313" key="15">
    <source>
        <dbReference type="EMBL" id="KAF8689003.1"/>
    </source>
</evidence>
<dbReference type="InterPro" id="IPR006223">
    <property type="entry name" value="GcvT"/>
</dbReference>
<name>A0A8H7HH95_9AGAM</name>
<evidence type="ECO:0000256" key="4">
    <source>
        <dbReference type="ARBA" id="ARBA00012616"/>
    </source>
</evidence>
<organism evidence="15 16">
    <name type="scientific">Rhizoctonia solani</name>
    <dbReference type="NCBI Taxonomy" id="456999"/>
    <lineage>
        <taxon>Eukaryota</taxon>
        <taxon>Fungi</taxon>
        <taxon>Dikarya</taxon>
        <taxon>Basidiomycota</taxon>
        <taxon>Agaricomycotina</taxon>
        <taxon>Agaricomycetes</taxon>
        <taxon>Cantharellales</taxon>
        <taxon>Ceratobasidiaceae</taxon>
        <taxon>Rhizoctonia</taxon>
    </lineage>
</organism>
<dbReference type="InterPro" id="IPR006222">
    <property type="entry name" value="GCVT_N"/>
</dbReference>